<keyword evidence="2" id="KW-0812">Transmembrane</keyword>
<dbReference type="EMBL" id="JACBJI010000009">
    <property type="protein sequence ID" value="NYA72572.1"/>
    <property type="molecule type" value="Genomic_DNA"/>
</dbReference>
<dbReference type="InterPro" id="IPR000184">
    <property type="entry name" value="Bac_surfAg_D15"/>
</dbReference>
<dbReference type="RefSeq" id="WP_176007381.1">
    <property type="nucleotide sequence ID" value="NZ_JABWMI010000021.1"/>
</dbReference>
<dbReference type="PANTHER" id="PTHR12815">
    <property type="entry name" value="SORTING AND ASSEMBLY MACHINERY SAMM50 PROTEIN FAMILY MEMBER"/>
    <property type="match status" value="1"/>
</dbReference>
<dbReference type="PANTHER" id="PTHR12815:SF47">
    <property type="entry name" value="TRANSLOCATION AND ASSEMBLY MODULE SUBUNIT TAMA"/>
    <property type="match status" value="1"/>
</dbReference>
<feature type="domain" description="Bacterial surface antigen (D15)" evidence="6">
    <location>
        <begin position="667"/>
        <end position="823"/>
    </location>
</feature>
<name>A0A7Y9C8N0_9FLAO</name>
<evidence type="ECO:0000313" key="8">
    <source>
        <dbReference type="Proteomes" id="UP000535020"/>
    </source>
</evidence>
<keyword evidence="8" id="KW-1185">Reference proteome</keyword>
<dbReference type="Proteomes" id="UP000535020">
    <property type="component" value="Unassembled WGS sequence"/>
</dbReference>
<comment type="caution">
    <text evidence="7">The sequence shown here is derived from an EMBL/GenBank/DDBJ whole genome shotgun (WGS) entry which is preliminary data.</text>
</comment>
<dbReference type="GO" id="GO:0019867">
    <property type="term" value="C:outer membrane"/>
    <property type="evidence" value="ECO:0007669"/>
    <property type="project" value="InterPro"/>
</dbReference>
<evidence type="ECO:0000256" key="4">
    <source>
        <dbReference type="ARBA" id="ARBA00023136"/>
    </source>
</evidence>
<evidence type="ECO:0000313" key="7">
    <source>
        <dbReference type="EMBL" id="NYA72572.1"/>
    </source>
</evidence>
<reference evidence="7 8" key="1">
    <citation type="submission" date="2020-07" db="EMBL/GenBank/DDBJ databases">
        <authorList>
            <person name="Sun Q."/>
        </authorList>
    </citation>
    <scope>NUCLEOTIDE SEQUENCE [LARGE SCALE GENOMIC DNA]</scope>
    <source>
        <strain evidence="7 8">MAH-1</strain>
    </source>
</reference>
<evidence type="ECO:0000256" key="3">
    <source>
        <dbReference type="ARBA" id="ARBA00022729"/>
    </source>
</evidence>
<protein>
    <submittedName>
        <fullName evidence="7">BamA/TamA family outer membrane protein</fullName>
    </submittedName>
</protein>
<evidence type="ECO:0000256" key="2">
    <source>
        <dbReference type="ARBA" id="ARBA00022692"/>
    </source>
</evidence>
<dbReference type="Pfam" id="PF01103">
    <property type="entry name" value="Omp85"/>
    <property type="match status" value="1"/>
</dbReference>
<keyword evidence="5" id="KW-0998">Cell outer membrane</keyword>
<evidence type="ECO:0000256" key="1">
    <source>
        <dbReference type="ARBA" id="ARBA00004370"/>
    </source>
</evidence>
<organism evidence="7 8">
    <name type="scientific">Flavobacterium agri</name>
    <dbReference type="NCBI Taxonomy" id="2743471"/>
    <lineage>
        <taxon>Bacteria</taxon>
        <taxon>Pseudomonadati</taxon>
        <taxon>Bacteroidota</taxon>
        <taxon>Flavobacteriia</taxon>
        <taxon>Flavobacteriales</taxon>
        <taxon>Flavobacteriaceae</taxon>
        <taxon>Flavobacterium</taxon>
    </lineage>
</organism>
<keyword evidence="4" id="KW-0472">Membrane</keyword>
<dbReference type="Gene3D" id="3.10.20.310">
    <property type="entry name" value="membrane protein fhac"/>
    <property type="match status" value="1"/>
</dbReference>
<gene>
    <name evidence="7" type="ORF">HZF10_16705</name>
</gene>
<accession>A0A7Y9C8N0</accession>
<evidence type="ECO:0000256" key="5">
    <source>
        <dbReference type="ARBA" id="ARBA00023237"/>
    </source>
</evidence>
<dbReference type="PROSITE" id="PS51257">
    <property type="entry name" value="PROKAR_LIPOPROTEIN"/>
    <property type="match status" value="1"/>
</dbReference>
<comment type="subcellular location">
    <subcellularLocation>
        <location evidence="1">Membrane</location>
    </subcellularLocation>
</comment>
<dbReference type="AlphaFoldDB" id="A0A7Y9C8N0"/>
<keyword evidence="3" id="KW-0732">Signal</keyword>
<sequence>MRSLPAKIALFVLCGLLLSGCNSTKRVPKSKKLLTKNEFVVNDKKQNTEELENLMYQKPNSSLLGYRLRLNLYNLANPNPDSTYKAKFIKNPKKYERLAKILSKKQVNRLGKSFYYFGIHQMLKRIGEPPAIIDTNNIRKSRLRLKGHYFNQGYFNAKILSRIDSVADKKARVTYTIKTGTPYFLDSLSQRISTPVLDSMFQATKDKSALTPGKQFNGLDFDAEKARLTSLYRNNGIYHFQANYIKFDIDTVDTNHKANSKMIIDDYSYRENDTTKTMPFKQYKISEVNIYTDATGSKIKPPIKDSVTYKGFNLYASDRLKYRPKAITDAVFINKGNLFSDIRTTVTSRYLSNLRVFNYPSIQYEVDPRDTIGNSLIANIYLVPRKKFSFGYSLDVTHSNIQDFGIQGTTSVTIRNVFNGAETLEIAARGNIGSSKDLANPNDTFFNVSEYGADMKLSFPRIVFPLNTEKIIPKNMIPVTTISLGYAKQRNIGLDKENFTGAFSYTWTPKRFYSSRLDLFNIQYVKNLNPQNYFNVYSSSYSALNNIAKEYLDPSNPTYFNENGNLAIDSGTNQFIADVVDNGSVAVSPADLRTVRSIDERRDRLTENNLIFASSYSYSKTTKTDLQDNTFYTFRTKIESAGNFLSLVARLSKQLKNQNGNNTIFDIEYSQYLKGEFEYIKHWDLTRKKVLAMRAFAGIAIPYGNSESVPFSRSYFAGGSNDNRGWQSYSLGPGSSGGINDFNEANMKLAYSAEFRFNLFGDLHSAVFADVGNIWNVLDNTEDERYKFSGLKSLEDIAVGSGFGLRYDFNFFVVRLDVGFKTYDPAINEGSRWLRNYNFAHSVLNIGINYPF</sequence>
<proteinExistence type="predicted"/>
<evidence type="ECO:0000259" key="6">
    <source>
        <dbReference type="Pfam" id="PF01103"/>
    </source>
</evidence>
<dbReference type="InterPro" id="IPR039910">
    <property type="entry name" value="D15-like"/>
</dbReference>
<dbReference type="Gene3D" id="2.40.160.50">
    <property type="entry name" value="membrane protein fhac: a member of the omp85/tpsb transporter family"/>
    <property type="match status" value="1"/>
</dbReference>